<protein>
    <recommendedName>
        <fullName evidence="2">UBA domain-containing protein</fullName>
    </recommendedName>
</protein>
<accession>X6P8T9</accession>
<reference evidence="3 4" key="1">
    <citation type="journal article" date="2013" name="Curr. Biol.">
        <title>The Genome of the Foraminiferan Reticulomyxa filosa.</title>
        <authorList>
            <person name="Glockner G."/>
            <person name="Hulsmann N."/>
            <person name="Schleicher M."/>
            <person name="Noegel A.A."/>
            <person name="Eichinger L."/>
            <person name="Gallinger C."/>
            <person name="Pawlowski J."/>
            <person name="Sierra R."/>
            <person name="Euteneuer U."/>
            <person name="Pillet L."/>
            <person name="Moustafa A."/>
            <person name="Platzer M."/>
            <person name="Groth M."/>
            <person name="Szafranski K."/>
            <person name="Schliwa M."/>
        </authorList>
    </citation>
    <scope>NUCLEOTIDE SEQUENCE [LARGE SCALE GENOMIC DNA]</scope>
</reference>
<dbReference type="InterPro" id="IPR015940">
    <property type="entry name" value="UBA"/>
</dbReference>
<dbReference type="InterPro" id="IPR036465">
    <property type="entry name" value="vWFA_dom_sf"/>
</dbReference>
<dbReference type="EMBL" id="ASPP01002421">
    <property type="protein sequence ID" value="ETO34611.1"/>
    <property type="molecule type" value="Genomic_DNA"/>
</dbReference>
<evidence type="ECO:0000313" key="3">
    <source>
        <dbReference type="EMBL" id="ETO34611.1"/>
    </source>
</evidence>
<evidence type="ECO:0000256" key="1">
    <source>
        <dbReference type="SAM" id="MobiDB-lite"/>
    </source>
</evidence>
<proteinExistence type="predicted"/>
<dbReference type="PROSITE" id="PS50030">
    <property type="entry name" value="UBA"/>
    <property type="match status" value="1"/>
</dbReference>
<dbReference type="Proteomes" id="UP000023152">
    <property type="component" value="Unassembled WGS sequence"/>
</dbReference>
<name>X6P8T9_RETFI</name>
<organism evidence="3 4">
    <name type="scientific">Reticulomyxa filosa</name>
    <dbReference type="NCBI Taxonomy" id="46433"/>
    <lineage>
        <taxon>Eukaryota</taxon>
        <taxon>Sar</taxon>
        <taxon>Rhizaria</taxon>
        <taxon>Retaria</taxon>
        <taxon>Foraminifera</taxon>
        <taxon>Monothalamids</taxon>
        <taxon>Reticulomyxidae</taxon>
        <taxon>Reticulomyxa</taxon>
    </lineage>
</organism>
<dbReference type="OrthoDB" id="301415at2759"/>
<dbReference type="InterPro" id="IPR009060">
    <property type="entry name" value="UBA-like_sf"/>
</dbReference>
<gene>
    <name evidence="3" type="ORF">RFI_02478</name>
</gene>
<dbReference type="AlphaFoldDB" id="X6P8T9"/>
<dbReference type="Gene3D" id="3.40.50.410">
    <property type="entry name" value="von Willebrand factor, type A domain"/>
    <property type="match status" value="1"/>
</dbReference>
<keyword evidence="4" id="KW-1185">Reference proteome</keyword>
<dbReference type="SUPFAM" id="SSF46934">
    <property type="entry name" value="UBA-like"/>
    <property type="match status" value="1"/>
</dbReference>
<dbReference type="SUPFAM" id="SSF53300">
    <property type="entry name" value="vWA-like"/>
    <property type="match status" value="1"/>
</dbReference>
<sequence length="461" mass="52512">DVKMEEKSKVDESDKDKQQKKEDDEEKSKEGDKKKKKKNKKNKKKGDEKDEKEMDVEEGPAIPVNSLVARAREVNKENVVSLLREFSYLSQCYSYIRKKLLDFSDRTRDTEERVSQLTTLGFSRHEALVGLRQHQSNVALAAEWLFENKEQCANMTATDPKEAATIPAEAKHIIAESAPLEDVLWWYEELHSVEAEAEVLSRLQNALEHEGQVVFSPDSQRSNYGKIMERLLSFRQQKFSFADTLIPHAEKLLKSLRVPKSANLRCAVLGDASGSMEVAIKSASIIASLLSVALDADLTFFSDHPFPPPVTPRNVKQTIEVVEKVEARGGTCMASALHKYYQERQVIDLFILVSDEGENEKYNGHWFHELFQKYLTEVNNNCKLFLVSFVKVGEDGTIMQRLRSANLTCKQFRLHPEHPDTSKFDSLLGMVTLTLRLFKKVLTPCWTLLSLIMDTPKTMAP</sequence>
<comment type="caution">
    <text evidence="3">The sequence shown here is derived from an EMBL/GenBank/DDBJ whole genome shotgun (WGS) entry which is preliminary data.</text>
</comment>
<dbReference type="Gene3D" id="1.10.8.10">
    <property type="entry name" value="DNA helicase RuvA subunit, C-terminal domain"/>
    <property type="match status" value="1"/>
</dbReference>
<dbReference type="SMART" id="SM00165">
    <property type="entry name" value="UBA"/>
    <property type="match status" value="1"/>
</dbReference>
<feature type="region of interest" description="Disordered" evidence="1">
    <location>
        <begin position="1"/>
        <end position="57"/>
    </location>
</feature>
<feature type="domain" description="UBA" evidence="2">
    <location>
        <begin position="107"/>
        <end position="148"/>
    </location>
</feature>
<evidence type="ECO:0000313" key="4">
    <source>
        <dbReference type="Proteomes" id="UP000023152"/>
    </source>
</evidence>
<feature type="compositionally biased region" description="Basic residues" evidence="1">
    <location>
        <begin position="34"/>
        <end position="44"/>
    </location>
</feature>
<feature type="compositionally biased region" description="Basic and acidic residues" evidence="1">
    <location>
        <begin position="1"/>
        <end position="33"/>
    </location>
</feature>
<feature type="non-terminal residue" evidence="3">
    <location>
        <position position="1"/>
    </location>
</feature>
<dbReference type="Pfam" id="PF22562">
    <property type="entry name" value="UBA_7"/>
    <property type="match status" value="1"/>
</dbReference>
<evidence type="ECO:0000259" key="2">
    <source>
        <dbReference type="PROSITE" id="PS50030"/>
    </source>
</evidence>